<name>A0ABP7FRW3_9ACTN</name>
<proteinExistence type="predicted"/>
<dbReference type="PANTHER" id="PTHR13096:SF8">
    <property type="entry name" value="RIBOSOMAL OXYGENASE 1"/>
    <property type="match status" value="1"/>
</dbReference>
<comment type="cofactor">
    <cofactor evidence="1">
        <name>Fe(2+)</name>
        <dbReference type="ChEBI" id="CHEBI:29033"/>
    </cofactor>
</comment>
<comment type="caution">
    <text evidence="5">The sequence shown here is derived from an EMBL/GenBank/DDBJ whole genome shotgun (WGS) entry which is preliminary data.</text>
</comment>
<keyword evidence="2" id="KW-0479">Metal-binding</keyword>
<keyword evidence="6" id="KW-1185">Reference proteome</keyword>
<evidence type="ECO:0000313" key="5">
    <source>
        <dbReference type="EMBL" id="GAA3746663.1"/>
    </source>
</evidence>
<dbReference type="PROSITE" id="PS51184">
    <property type="entry name" value="JMJC"/>
    <property type="match status" value="1"/>
</dbReference>
<dbReference type="RefSeq" id="WP_344971721.1">
    <property type="nucleotide sequence ID" value="NZ_BAABDD010000011.1"/>
</dbReference>
<accession>A0ABP7FRW3</accession>
<dbReference type="InterPro" id="IPR039994">
    <property type="entry name" value="NO66-like"/>
</dbReference>
<dbReference type="SUPFAM" id="SSF51197">
    <property type="entry name" value="Clavaminate synthase-like"/>
    <property type="match status" value="1"/>
</dbReference>
<dbReference type="PANTHER" id="PTHR13096">
    <property type="entry name" value="MINA53 MYC INDUCED NUCLEAR ANTIGEN"/>
    <property type="match status" value="1"/>
</dbReference>
<dbReference type="Pfam" id="PF08007">
    <property type="entry name" value="JmjC_2"/>
    <property type="match status" value="1"/>
</dbReference>
<sequence length="407" mass="45398">MDHRFVDAIEKAFGWPGPDALGTEFARGNIGDSELPARLLPPDRLLDLVMRRSLSAPQFRCFRSGEELHPARFLTDAVSRRGQSVRIADMSRLGRLLDDGCTLVLDEVNFFDPTMEVACRALQWWSHELVQVNSYLTTQEAAGFSLHWDDHDVLILQLAGEKSWEVRNASRPAPMYRDAEPNDMPSEEVLWSGIMRPGDLMHIPRGFWHQATRMEHGPGFSLHATFGFVKRAGVNWIAWLADRAREHELFRHDLYRGSDPSAHAAQREELTSSTSQLIKSHPPEEFLAAREQQRPTPRHVPYLPVFGPPTEIVCITEFPPKIEESSETVAVLAAGKKLTFTAKAGPALRSFLSGNPVRITEVGESTDIDAGQIAKILLKEELCAELTPELSSGFTGLVANAGYSKTP</sequence>
<evidence type="ECO:0000256" key="1">
    <source>
        <dbReference type="ARBA" id="ARBA00001954"/>
    </source>
</evidence>
<evidence type="ECO:0000259" key="4">
    <source>
        <dbReference type="PROSITE" id="PS51184"/>
    </source>
</evidence>
<feature type="domain" description="JmjC" evidence="4">
    <location>
        <begin position="92"/>
        <end position="245"/>
    </location>
</feature>
<gene>
    <name evidence="5" type="ORF">GCM10022402_27710</name>
</gene>
<reference evidence="6" key="1">
    <citation type="journal article" date="2019" name="Int. J. Syst. Evol. Microbiol.">
        <title>The Global Catalogue of Microorganisms (GCM) 10K type strain sequencing project: providing services to taxonomists for standard genome sequencing and annotation.</title>
        <authorList>
            <consortium name="The Broad Institute Genomics Platform"/>
            <consortium name="The Broad Institute Genome Sequencing Center for Infectious Disease"/>
            <person name="Wu L."/>
            <person name="Ma J."/>
        </authorList>
    </citation>
    <scope>NUCLEOTIDE SEQUENCE [LARGE SCALE GENOMIC DNA]</scope>
    <source>
        <strain evidence="6">JCM 17137</strain>
    </source>
</reference>
<dbReference type="EMBL" id="BAABDD010000011">
    <property type="protein sequence ID" value="GAA3746663.1"/>
    <property type="molecule type" value="Genomic_DNA"/>
</dbReference>
<protein>
    <recommendedName>
        <fullName evidence="4">JmjC domain-containing protein</fullName>
    </recommendedName>
</protein>
<dbReference type="Gene3D" id="2.60.120.650">
    <property type="entry name" value="Cupin"/>
    <property type="match status" value="1"/>
</dbReference>
<keyword evidence="3" id="KW-0408">Iron</keyword>
<dbReference type="Proteomes" id="UP001500908">
    <property type="component" value="Unassembled WGS sequence"/>
</dbReference>
<dbReference type="InterPro" id="IPR003347">
    <property type="entry name" value="JmjC_dom"/>
</dbReference>
<organism evidence="5 6">
    <name type="scientific">Salinactinospora qingdaonensis</name>
    <dbReference type="NCBI Taxonomy" id="702744"/>
    <lineage>
        <taxon>Bacteria</taxon>
        <taxon>Bacillati</taxon>
        <taxon>Actinomycetota</taxon>
        <taxon>Actinomycetes</taxon>
        <taxon>Streptosporangiales</taxon>
        <taxon>Nocardiopsidaceae</taxon>
        <taxon>Salinactinospora</taxon>
    </lineage>
</organism>
<evidence type="ECO:0000256" key="3">
    <source>
        <dbReference type="ARBA" id="ARBA00023004"/>
    </source>
</evidence>
<evidence type="ECO:0000256" key="2">
    <source>
        <dbReference type="ARBA" id="ARBA00022723"/>
    </source>
</evidence>
<evidence type="ECO:0000313" key="6">
    <source>
        <dbReference type="Proteomes" id="UP001500908"/>
    </source>
</evidence>